<evidence type="ECO:0000313" key="1">
    <source>
        <dbReference type="EMBL" id="MCC2034120.1"/>
    </source>
</evidence>
<keyword evidence="2" id="KW-1185">Reference proteome</keyword>
<dbReference type="AlphaFoldDB" id="A0A9X1LXX0"/>
<evidence type="ECO:0000313" key="2">
    <source>
        <dbReference type="Proteomes" id="UP001139354"/>
    </source>
</evidence>
<comment type="caution">
    <text evidence="1">The sequence shown here is derived from an EMBL/GenBank/DDBJ whole genome shotgun (WGS) entry which is preliminary data.</text>
</comment>
<name>A0A9X1LXX0_9MICO</name>
<sequence>MSARSELKQLIEAQTPPATWEIYDWPTRLRTFDDAGKPVAIVIEQRTVAASRFSADENSIPLEVGLLLWVVVDAARGDELRNVEDDLEAALEQMIRILEAAGLPDHVWDGNAVRDEYDDQKPAYQITISATGALTPTEE</sequence>
<reference evidence="1" key="1">
    <citation type="submission" date="2021-04" db="EMBL/GenBank/DDBJ databases">
        <title>Microbacterium tenobrionis sp. nov. and Microbacterium allomyrinae sp. nov., isolated from larvae of Tenobrio molitor and Allomyrina dichotoma, respectively.</title>
        <authorList>
            <person name="Lee S.D."/>
        </authorList>
    </citation>
    <scope>NUCLEOTIDE SEQUENCE</scope>
    <source>
        <strain evidence="1">BWT-G7</strain>
    </source>
</reference>
<protein>
    <submittedName>
        <fullName evidence="1">Uncharacterized protein</fullName>
    </submittedName>
</protein>
<accession>A0A9X1LXX0</accession>
<dbReference type="RefSeq" id="WP_229386118.1">
    <property type="nucleotide sequence ID" value="NZ_JAGTTN010000009.1"/>
</dbReference>
<dbReference type="Proteomes" id="UP001139354">
    <property type="component" value="Unassembled WGS sequence"/>
</dbReference>
<gene>
    <name evidence="1" type="ORF">KEC57_18180</name>
</gene>
<organism evidence="1 2">
    <name type="scientific">Microbacterium allomyrinae</name>
    <dbReference type="NCBI Taxonomy" id="2830666"/>
    <lineage>
        <taxon>Bacteria</taxon>
        <taxon>Bacillati</taxon>
        <taxon>Actinomycetota</taxon>
        <taxon>Actinomycetes</taxon>
        <taxon>Micrococcales</taxon>
        <taxon>Microbacteriaceae</taxon>
        <taxon>Microbacterium</taxon>
    </lineage>
</organism>
<proteinExistence type="predicted"/>
<dbReference type="EMBL" id="JAGTTN010000009">
    <property type="protein sequence ID" value="MCC2034120.1"/>
    <property type="molecule type" value="Genomic_DNA"/>
</dbReference>